<protein>
    <submittedName>
        <fullName evidence="1">Uncharacterized protein</fullName>
    </submittedName>
</protein>
<dbReference type="EnsemblMetazoa" id="AATE012032-RA">
    <property type="protein sequence ID" value="AATE012032-PA.1"/>
    <property type="gene ID" value="AATE012032"/>
</dbReference>
<name>A0A182J614_ANOAO</name>
<organism evidence="1">
    <name type="scientific">Anopheles atroparvus</name>
    <name type="common">European mosquito</name>
    <dbReference type="NCBI Taxonomy" id="41427"/>
    <lineage>
        <taxon>Eukaryota</taxon>
        <taxon>Metazoa</taxon>
        <taxon>Ecdysozoa</taxon>
        <taxon>Arthropoda</taxon>
        <taxon>Hexapoda</taxon>
        <taxon>Insecta</taxon>
        <taxon>Pterygota</taxon>
        <taxon>Neoptera</taxon>
        <taxon>Endopterygota</taxon>
        <taxon>Diptera</taxon>
        <taxon>Nematocera</taxon>
        <taxon>Culicoidea</taxon>
        <taxon>Culicidae</taxon>
        <taxon>Anophelinae</taxon>
        <taxon>Anopheles</taxon>
    </lineage>
</organism>
<proteinExistence type="predicted"/>
<dbReference type="VEuPathDB" id="VectorBase:AATE012032"/>
<reference evidence="1" key="1">
    <citation type="submission" date="2022-08" db="UniProtKB">
        <authorList>
            <consortium name="EnsemblMetazoa"/>
        </authorList>
    </citation>
    <scope>IDENTIFICATION</scope>
    <source>
        <strain evidence="1">EBRO</strain>
    </source>
</reference>
<accession>A0A182J614</accession>
<evidence type="ECO:0000313" key="1">
    <source>
        <dbReference type="EnsemblMetazoa" id="AATE012032-PA.1"/>
    </source>
</evidence>
<sequence length="189" mass="20730">MAEVQRGVLRPKQFGRGNTDFGKVHTVRHQHQVADALGRCLLPRQIARRLLVLHAAAKRRDPASGLEVEARTGPPQVGGGGPVAQTEVLALFQHPKRWRRITHDVIVEALQLLVRQALVQHAPLAVVAGRLGDHQREPGEQHQYRENESPRSSAKLALVSGPVKFSFAPTPVTPKTSTTPTTALFTNKL</sequence>
<dbReference type="AlphaFoldDB" id="A0A182J614"/>